<dbReference type="Proteomes" id="UP001153642">
    <property type="component" value="Unassembled WGS sequence"/>
</dbReference>
<evidence type="ECO:0000256" key="1">
    <source>
        <dbReference type="SAM" id="Phobius"/>
    </source>
</evidence>
<keyword evidence="1" id="KW-0812">Transmembrane</keyword>
<reference evidence="2" key="1">
    <citation type="submission" date="2022-11" db="EMBL/GenBank/DDBJ databases">
        <title>High-quality draft genome sequence of Galbibacter sp. strain CMA-7.</title>
        <authorList>
            <person name="Wei L."/>
            <person name="Dong C."/>
            <person name="Shao Z."/>
        </authorList>
    </citation>
    <scope>NUCLEOTIDE SEQUENCE</scope>
    <source>
        <strain evidence="2">CMA-7</strain>
    </source>
</reference>
<evidence type="ECO:0000313" key="3">
    <source>
        <dbReference type="Proteomes" id="UP001153642"/>
    </source>
</evidence>
<keyword evidence="3" id="KW-1185">Reference proteome</keyword>
<dbReference type="RefSeq" id="WP_277900103.1">
    <property type="nucleotide sequence ID" value="NZ_JAPMUA010000003.1"/>
</dbReference>
<keyword evidence="1" id="KW-1133">Transmembrane helix</keyword>
<evidence type="ECO:0000313" key="2">
    <source>
        <dbReference type="EMBL" id="MDG3585983.1"/>
    </source>
</evidence>
<comment type="caution">
    <text evidence="2">The sequence shown here is derived from an EMBL/GenBank/DDBJ whole genome shotgun (WGS) entry which is preliminary data.</text>
</comment>
<keyword evidence="1" id="KW-0472">Membrane</keyword>
<dbReference type="EMBL" id="JAPMUA010000003">
    <property type="protein sequence ID" value="MDG3585983.1"/>
    <property type="molecule type" value="Genomic_DNA"/>
</dbReference>
<name>A0ABT6FRU2_9FLAO</name>
<sequence length="381" mass="44526">MNNQTELHKTFISKLEIYYGPFSPENNRFQSTSNSKIARDLFYSDSQFSRLINNTASEGELQRALANVERLLKVNSLQQKIDKIQNSRSHPGMALWKKWAFIGVTTGIIALMALFLLRSMQEGQQRTMPSTSRYEMLKWSFENNYIRPYITLKELPEDCYFPCYKYQGRWELDKEYKIPFFRERNGFHYVAKQATMYATCSDKTATSGELFEGYEYQKHEIWYDLREFPIDSFLVKGSKTAVRPAYNEAVLEEDPNFVKLAYVHTFFKTAFHLDSTSIQRTGKTIGRDIEFLPENAVISQLESKELLNELKTEINAIARNRLEDFSKPVMCNPATAPKEDFNLIEEGDILSFDCQFSTGRFLVGYTKNYVLEDQYINNYCR</sequence>
<proteinExistence type="predicted"/>
<gene>
    <name evidence="2" type="ORF">OSR52_08875</name>
</gene>
<accession>A0ABT6FRU2</accession>
<feature type="transmembrane region" description="Helical" evidence="1">
    <location>
        <begin position="99"/>
        <end position="117"/>
    </location>
</feature>
<organism evidence="2 3">
    <name type="scientific">Galbibacter pacificus</name>
    <dbReference type="NCBI Taxonomy" id="2996052"/>
    <lineage>
        <taxon>Bacteria</taxon>
        <taxon>Pseudomonadati</taxon>
        <taxon>Bacteroidota</taxon>
        <taxon>Flavobacteriia</taxon>
        <taxon>Flavobacteriales</taxon>
        <taxon>Flavobacteriaceae</taxon>
        <taxon>Galbibacter</taxon>
    </lineage>
</organism>
<protein>
    <recommendedName>
        <fullName evidence="4">DUF3298 domain-containing protein</fullName>
    </recommendedName>
</protein>
<evidence type="ECO:0008006" key="4">
    <source>
        <dbReference type="Google" id="ProtNLM"/>
    </source>
</evidence>